<evidence type="ECO:0000256" key="5">
    <source>
        <dbReference type="ARBA" id="ARBA00023239"/>
    </source>
</evidence>
<dbReference type="EMBL" id="CADCVU010000002">
    <property type="protein sequence ID" value="CAA9478691.1"/>
    <property type="molecule type" value="Genomic_DNA"/>
</dbReference>
<keyword evidence="5 6" id="KW-0456">Lyase</keyword>
<comment type="subcellular location">
    <subcellularLocation>
        <location evidence="6">Cytoplasm</location>
    </subcellularLocation>
</comment>
<proteinExistence type="inferred from homology"/>
<sequence length="197" mass="20696">MSRTATLSRTTSETDISLSLGLDGSGAGERRTGVGYFDHMLDALARHGGLDLEVEARGDLETGAHHTVEDVGLLLGSALDEALEDRSGIARFGDATVPMDEARAAAAIDLSGRPLCVFEATRLPALVVGGFETELGEEFMRAVVSTARMTLHVRVEAGRSAHHMIEAAFKAFARALRAAVAIDPDAAGRVPSTKGVL</sequence>
<keyword evidence="4 6" id="KW-0368">Histidine biosynthesis</keyword>
<dbReference type="UniPathway" id="UPA00031">
    <property type="reaction ID" value="UER00011"/>
</dbReference>
<dbReference type="EC" id="4.2.1.19" evidence="6"/>
<dbReference type="GO" id="GO:0005737">
    <property type="term" value="C:cytoplasm"/>
    <property type="evidence" value="ECO:0007669"/>
    <property type="project" value="UniProtKB-SubCell"/>
</dbReference>
<dbReference type="CDD" id="cd07914">
    <property type="entry name" value="IGPD"/>
    <property type="match status" value="1"/>
</dbReference>
<comment type="similarity">
    <text evidence="6">Belongs to the imidazoleglycerol-phosphate dehydratase family.</text>
</comment>
<comment type="pathway">
    <text evidence="1 6">Amino-acid biosynthesis; L-histidine biosynthesis; L-histidine from 5-phospho-alpha-D-ribose 1-diphosphate: step 6/9.</text>
</comment>
<name>A0A6J4RP52_9ACTN</name>
<dbReference type="GO" id="GO:0000105">
    <property type="term" value="P:L-histidine biosynthetic process"/>
    <property type="evidence" value="ECO:0007669"/>
    <property type="project" value="UniProtKB-UniRule"/>
</dbReference>
<evidence type="ECO:0000256" key="2">
    <source>
        <dbReference type="ARBA" id="ARBA00016664"/>
    </source>
</evidence>
<dbReference type="InterPro" id="IPR020568">
    <property type="entry name" value="Ribosomal_Su5_D2-typ_SF"/>
</dbReference>
<organism evidence="7">
    <name type="scientific">uncultured Solirubrobacterales bacterium</name>
    <dbReference type="NCBI Taxonomy" id="768556"/>
    <lineage>
        <taxon>Bacteria</taxon>
        <taxon>Bacillati</taxon>
        <taxon>Actinomycetota</taxon>
        <taxon>Thermoleophilia</taxon>
        <taxon>Solirubrobacterales</taxon>
        <taxon>environmental samples</taxon>
    </lineage>
</organism>
<dbReference type="InterPro" id="IPR000807">
    <property type="entry name" value="ImidazoleglycerolP_deHydtase"/>
</dbReference>
<dbReference type="AlphaFoldDB" id="A0A6J4RP52"/>
<dbReference type="Pfam" id="PF00475">
    <property type="entry name" value="IGPD"/>
    <property type="match status" value="1"/>
</dbReference>
<evidence type="ECO:0000313" key="7">
    <source>
        <dbReference type="EMBL" id="CAA9478691.1"/>
    </source>
</evidence>
<dbReference type="PANTHER" id="PTHR23133">
    <property type="entry name" value="IMIDAZOLEGLYCEROL-PHOSPHATE DEHYDRATASE HIS7"/>
    <property type="match status" value="1"/>
</dbReference>
<gene>
    <name evidence="6" type="primary">hisB</name>
    <name evidence="7" type="ORF">AVDCRST_MAG45-14</name>
</gene>
<dbReference type="PANTHER" id="PTHR23133:SF2">
    <property type="entry name" value="IMIDAZOLEGLYCEROL-PHOSPHATE DEHYDRATASE"/>
    <property type="match status" value="1"/>
</dbReference>
<dbReference type="GO" id="GO:0004424">
    <property type="term" value="F:imidazoleglycerol-phosphate dehydratase activity"/>
    <property type="evidence" value="ECO:0007669"/>
    <property type="project" value="UniProtKB-UniRule"/>
</dbReference>
<evidence type="ECO:0000256" key="3">
    <source>
        <dbReference type="ARBA" id="ARBA00022605"/>
    </source>
</evidence>
<dbReference type="Gene3D" id="3.30.230.40">
    <property type="entry name" value="Imidazole glycerol phosphate dehydratase, domain 1"/>
    <property type="match status" value="2"/>
</dbReference>
<dbReference type="HAMAP" id="MF_00076">
    <property type="entry name" value="HisB"/>
    <property type="match status" value="1"/>
</dbReference>
<accession>A0A6J4RP52</accession>
<reference evidence="7" key="1">
    <citation type="submission" date="2020-02" db="EMBL/GenBank/DDBJ databases">
        <authorList>
            <person name="Meier V. D."/>
        </authorList>
    </citation>
    <scope>NUCLEOTIDE SEQUENCE</scope>
    <source>
        <strain evidence="7">AVDCRST_MAG45</strain>
    </source>
</reference>
<evidence type="ECO:0000256" key="4">
    <source>
        <dbReference type="ARBA" id="ARBA00023102"/>
    </source>
</evidence>
<dbReference type="NCBIfam" id="NF002114">
    <property type="entry name" value="PRK00951.2-4"/>
    <property type="match status" value="1"/>
</dbReference>
<dbReference type="SUPFAM" id="SSF54211">
    <property type="entry name" value="Ribosomal protein S5 domain 2-like"/>
    <property type="match status" value="2"/>
</dbReference>
<dbReference type="FunFam" id="3.30.230.40:FF:000001">
    <property type="entry name" value="Imidazoleglycerol-phosphate dehydratase HisB"/>
    <property type="match status" value="1"/>
</dbReference>
<evidence type="ECO:0000256" key="1">
    <source>
        <dbReference type="ARBA" id="ARBA00005047"/>
    </source>
</evidence>
<evidence type="ECO:0000256" key="6">
    <source>
        <dbReference type="HAMAP-Rule" id="MF_00076"/>
    </source>
</evidence>
<keyword evidence="6" id="KW-0963">Cytoplasm</keyword>
<protein>
    <recommendedName>
        <fullName evidence="2 6">Imidazoleglycerol-phosphate dehydratase</fullName>
        <shortName evidence="6">IGPD</shortName>
        <ecNumber evidence="6">4.2.1.19</ecNumber>
    </recommendedName>
</protein>
<dbReference type="FunFam" id="3.30.230.40:FF:000003">
    <property type="entry name" value="Imidazoleglycerol-phosphate dehydratase HisB"/>
    <property type="match status" value="1"/>
</dbReference>
<dbReference type="InterPro" id="IPR038494">
    <property type="entry name" value="IGPD_sf"/>
</dbReference>
<keyword evidence="3 6" id="KW-0028">Amino-acid biosynthesis</keyword>
<comment type="catalytic activity">
    <reaction evidence="6">
        <text>D-erythro-1-(imidazol-4-yl)glycerol 3-phosphate = 3-(imidazol-4-yl)-2-oxopropyl phosphate + H2O</text>
        <dbReference type="Rhea" id="RHEA:11040"/>
        <dbReference type="ChEBI" id="CHEBI:15377"/>
        <dbReference type="ChEBI" id="CHEBI:57766"/>
        <dbReference type="ChEBI" id="CHEBI:58278"/>
        <dbReference type="EC" id="4.2.1.19"/>
    </reaction>
</comment>
<dbReference type="NCBIfam" id="NF002111">
    <property type="entry name" value="PRK00951.2-1"/>
    <property type="match status" value="1"/>
</dbReference>